<gene>
    <name evidence="2" type="ORF">E2C01_049119</name>
</gene>
<sequence length="128" mass="14403">MEVGGSEEEEEEKKEEEEEEEEEEGAVRYFPRHSGSGAMSGFPTVKVLSCSSPSFLFKSLRPPLLLVPRPLLLFFSSPPDSPSFCSALPAAVPFYFPFVHYKDLSLRWSHAYPSTSSPCAHRRFTQGR</sequence>
<protein>
    <submittedName>
        <fullName evidence="2">Uncharacterized protein</fullName>
    </submittedName>
</protein>
<dbReference type="Proteomes" id="UP000324222">
    <property type="component" value="Unassembled WGS sequence"/>
</dbReference>
<keyword evidence="3" id="KW-1185">Reference proteome</keyword>
<feature type="compositionally biased region" description="Acidic residues" evidence="1">
    <location>
        <begin position="1"/>
        <end position="24"/>
    </location>
</feature>
<evidence type="ECO:0000313" key="2">
    <source>
        <dbReference type="EMBL" id="MPC55188.1"/>
    </source>
</evidence>
<accession>A0A5B7GDC9</accession>
<evidence type="ECO:0000256" key="1">
    <source>
        <dbReference type="SAM" id="MobiDB-lite"/>
    </source>
</evidence>
<dbReference type="EMBL" id="VSRR010012965">
    <property type="protein sequence ID" value="MPC55188.1"/>
    <property type="molecule type" value="Genomic_DNA"/>
</dbReference>
<name>A0A5B7GDC9_PORTR</name>
<comment type="caution">
    <text evidence="2">The sequence shown here is derived from an EMBL/GenBank/DDBJ whole genome shotgun (WGS) entry which is preliminary data.</text>
</comment>
<evidence type="ECO:0000313" key="3">
    <source>
        <dbReference type="Proteomes" id="UP000324222"/>
    </source>
</evidence>
<feature type="region of interest" description="Disordered" evidence="1">
    <location>
        <begin position="1"/>
        <end position="32"/>
    </location>
</feature>
<reference evidence="2 3" key="1">
    <citation type="submission" date="2019-05" db="EMBL/GenBank/DDBJ databases">
        <title>Another draft genome of Portunus trituberculatus and its Hox gene families provides insights of decapod evolution.</title>
        <authorList>
            <person name="Jeong J.-H."/>
            <person name="Song I."/>
            <person name="Kim S."/>
            <person name="Choi T."/>
            <person name="Kim D."/>
            <person name="Ryu S."/>
            <person name="Kim W."/>
        </authorList>
    </citation>
    <scope>NUCLEOTIDE SEQUENCE [LARGE SCALE GENOMIC DNA]</scope>
    <source>
        <tissue evidence="2">Muscle</tissue>
    </source>
</reference>
<organism evidence="2 3">
    <name type="scientific">Portunus trituberculatus</name>
    <name type="common">Swimming crab</name>
    <name type="synonym">Neptunus trituberculatus</name>
    <dbReference type="NCBI Taxonomy" id="210409"/>
    <lineage>
        <taxon>Eukaryota</taxon>
        <taxon>Metazoa</taxon>
        <taxon>Ecdysozoa</taxon>
        <taxon>Arthropoda</taxon>
        <taxon>Crustacea</taxon>
        <taxon>Multicrustacea</taxon>
        <taxon>Malacostraca</taxon>
        <taxon>Eumalacostraca</taxon>
        <taxon>Eucarida</taxon>
        <taxon>Decapoda</taxon>
        <taxon>Pleocyemata</taxon>
        <taxon>Brachyura</taxon>
        <taxon>Eubrachyura</taxon>
        <taxon>Portunoidea</taxon>
        <taxon>Portunidae</taxon>
        <taxon>Portuninae</taxon>
        <taxon>Portunus</taxon>
    </lineage>
</organism>
<proteinExistence type="predicted"/>
<dbReference type="AlphaFoldDB" id="A0A5B7GDC9"/>